<feature type="domain" description="BPL/LPL catalytic" evidence="1">
    <location>
        <begin position="26"/>
        <end position="242"/>
    </location>
</feature>
<gene>
    <name evidence="2" type="ORF">UFOPK3573_01086</name>
    <name evidence="3" type="ORF">UFOPK3879_01364</name>
</gene>
<dbReference type="Gene3D" id="3.30.930.10">
    <property type="entry name" value="Bira Bifunctional Protein, Domain 2"/>
    <property type="match status" value="1"/>
</dbReference>
<dbReference type="PROSITE" id="PS51733">
    <property type="entry name" value="BPL_LPL_CATALYTIC"/>
    <property type="match status" value="1"/>
</dbReference>
<organism evidence="2">
    <name type="scientific">freshwater metagenome</name>
    <dbReference type="NCBI Taxonomy" id="449393"/>
    <lineage>
        <taxon>unclassified sequences</taxon>
        <taxon>metagenomes</taxon>
        <taxon>ecological metagenomes</taxon>
    </lineage>
</organism>
<evidence type="ECO:0000313" key="2">
    <source>
        <dbReference type="EMBL" id="CAB4908642.1"/>
    </source>
</evidence>
<dbReference type="SUPFAM" id="SSF55681">
    <property type="entry name" value="Class II aaRS and biotin synthetases"/>
    <property type="match status" value="1"/>
</dbReference>
<name>A0A6J7GKZ6_9ZZZZ</name>
<reference evidence="2" key="1">
    <citation type="submission" date="2020-05" db="EMBL/GenBank/DDBJ databases">
        <authorList>
            <person name="Chiriac C."/>
            <person name="Salcher M."/>
            <person name="Ghai R."/>
            <person name="Kavagutti S V."/>
        </authorList>
    </citation>
    <scope>NUCLEOTIDE SEQUENCE</scope>
</reference>
<dbReference type="InterPro" id="IPR004143">
    <property type="entry name" value="BPL_LPL_catalytic"/>
</dbReference>
<sequence length="242" mass="26208">MPPLPESTWRVHDVRTTASEQHGRDLPAERSVWNVDITAPAIVLGSRQTEAELNLDACAKASVEIVRRRSGGGMVFLSPGKQVWLDVVIPKNDRLWIDDVGRASWWLGDAWLAAITSLVPAHGLTAHVHRENLAVGGYGDLVCFSGVGPGEVMGVDAEGRRAKIVGISQRRTQDSARFQCTVYLQWGTESSRQFCQLLSDPNAGRDGIESDLEHSVMPLSQIVAGLSASDVVAAFMAQLALV</sequence>
<dbReference type="InterPro" id="IPR050664">
    <property type="entry name" value="Octanoyltrans_LipM/LipL"/>
</dbReference>
<dbReference type="Pfam" id="PF21948">
    <property type="entry name" value="LplA-B_cat"/>
    <property type="match status" value="1"/>
</dbReference>
<evidence type="ECO:0000259" key="1">
    <source>
        <dbReference type="PROSITE" id="PS51733"/>
    </source>
</evidence>
<dbReference type="PANTHER" id="PTHR43679:SF2">
    <property type="entry name" value="OCTANOYL-[GCVH]:PROTEIN N-OCTANOYLTRANSFERASE"/>
    <property type="match status" value="1"/>
</dbReference>
<dbReference type="PANTHER" id="PTHR43679">
    <property type="entry name" value="OCTANOYLTRANSFERASE LIPM-RELATED"/>
    <property type="match status" value="1"/>
</dbReference>
<dbReference type="EMBL" id="CAFBNR010000099">
    <property type="protein sequence ID" value="CAB4967590.1"/>
    <property type="molecule type" value="Genomic_DNA"/>
</dbReference>
<accession>A0A6J7GKZ6</accession>
<dbReference type="InterPro" id="IPR045864">
    <property type="entry name" value="aa-tRNA-synth_II/BPL/LPL"/>
</dbReference>
<dbReference type="EMBL" id="CAFBMJ010000105">
    <property type="protein sequence ID" value="CAB4908642.1"/>
    <property type="molecule type" value="Genomic_DNA"/>
</dbReference>
<dbReference type="AlphaFoldDB" id="A0A6J7GKZ6"/>
<evidence type="ECO:0000313" key="3">
    <source>
        <dbReference type="EMBL" id="CAB4967590.1"/>
    </source>
</evidence>
<proteinExistence type="predicted"/>
<protein>
    <submittedName>
        <fullName evidence="2">Unannotated protein</fullName>
    </submittedName>
</protein>